<organism evidence="2 3">
    <name type="scientific">Caenorhabditis nigoni</name>
    <dbReference type="NCBI Taxonomy" id="1611254"/>
    <lineage>
        <taxon>Eukaryota</taxon>
        <taxon>Metazoa</taxon>
        <taxon>Ecdysozoa</taxon>
        <taxon>Nematoda</taxon>
        <taxon>Chromadorea</taxon>
        <taxon>Rhabditida</taxon>
        <taxon>Rhabditina</taxon>
        <taxon>Rhabditomorpha</taxon>
        <taxon>Rhabditoidea</taxon>
        <taxon>Rhabditidae</taxon>
        <taxon>Peloderinae</taxon>
        <taxon>Caenorhabditis</taxon>
    </lineage>
</organism>
<dbReference type="EMBL" id="PDUG01000003">
    <property type="protein sequence ID" value="PIC42391.1"/>
    <property type="molecule type" value="Genomic_DNA"/>
</dbReference>
<dbReference type="Proteomes" id="UP000230233">
    <property type="component" value="Chromosome III"/>
</dbReference>
<reference evidence="3" key="1">
    <citation type="submission" date="2017-10" db="EMBL/GenBank/DDBJ databases">
        <title>Rapid genome shrinkage in a self-fertile nematode reveals novel sperm competition proteins.</title>
        <authorList>
            <person name="Yin D."/>
            <person name="Schwarz E.M."/>
            <person name="Thomas C.G."/>
            <person name="Felde R.L."/>
            <person name="Korf I.F."/>
            <person name="Cutter A.D."/>
            <person name="Schartner C.M."/>
            <person name="Ralston E.J."/>
            <person name="Meyer B.J."/>
            <person name="Haag E.S."/>
        </authorList>
    </citation>
    <scope>NUCLEOTIDE SEQUENCE [LARGE SCALE GENOMIC DNA]</scope>
    <source>
        <strain evidence="3">JU1422</strain>
    </source>
</reference>
<proteinExistence type="predicted"/>
<dbReference type="OrthoDB" id="5839236at2759"/>
<keyword evidence="3" id="KW-1185">Reference proteome</keyword>
<evidence type="ECO:0000313" key="2">
    <source>
        <dbReference type="EMBL" id="PIC42391.1"/>
    </source>
</evidence>
<gene>
    <name evidence="2" type="primary">Cni-R02F2.7</name>
    <name evidence="2" type="synonym">Cnig_chr_III.g9486</name>
    <name evidence="2" type="ORF">B9Z55_009486</name>
</gene>
<dbReference type="InterPro" id="IPR001387">
    <property type="entry name" value="Cro/C1-type_HTH"/>
</dbReference>
<name>A0A2G5USN4_9PELO</name>
<evidence type="ECO:0000313" key="3">
    <source>
        <dbReference type="Proteomes" id="UP000230233"/>
    </source>
</evidence>
<dbReference type="PROSITE" id="PS50943">
    <property type="entry name" value="HTH_CROC1"/>
    <property type="match status" value="1"/>
</dbReference>
<evidence type="ECO:0000259" key="1">
    <source>
        <dbReference type="PROSITE" id="PS50943"/>
    </source>
</evidence>
<comment type="caution">
    <text evidence="2">The sequence shown here is derived from an EMBL/GenBank/DDBJ whole genome shotgun (WGS) entry which is preliminary data.</text>
</comment>
<dbReference type="AlphaFoldDB" id="A0A2G5USN4"/>
<feature type="domain" description="HTH cro/C1-type" evidence="1">
    <location>
        <begin position="333"/>
        <end position="363"/>
    </location>
</feature>
<accession>A0A2G5USN4</accession>
<dbReference type="STRING" id="1611254.A0A2G5USN4"/>
<protein>
    <recommendedName>
        <fullName evidence="1">HTH cro/C1-type domain-containing protein</fullName>
    </recommendedName>
</protein>
<sequence>MGDAPEKKRRKLTTALKDAIGAYSQKPEENIEKPIALALISDNKSAQDLLDKIQASRRPQAILEVTLKICKEKKSEAHIEEAFLSIFRKHFSILGIDSAIACWKLIQNNLNESGSLSEILIATEFINSSNLLGHGFGKLLQEIKSGLPLAIQKSWNENRRADSLALAYALISLVLAENAYGDGNSESEDISEYWNKVVLVEKSMKKDYGMMMISSLTGDESLQKSLSLENEIPENQLQLLSKIYTNHLEFFSNTLHQSNCVQLLAKSIESGLQSNQLMSLSNRLSTSEVQITPVIYQAVTVAFRCFFEATDADIVSIDDFDSLKMKELAKYLSTISEIESRRNVSSRNAKKLADFLDFTLSVADKSYDSNYLAALSILAFNIAMVFEDEKAWNVGGEILKNVPMNALDRLVKGAKGLNNTVEKVLKSVKKSVDEKNASKKFANRTAAEVIEKLESSDLSVDESIELLEGVHVAETKKEVFDAVVKFVEELPGGESLSEMKLFKLLIEMYGGSTLESLALQVVFSRIAADGWTDFDRTPGTEKSDESWFAVLVEMIDFLDVAMKSAKNSIIKSYTALYCQFYCQVLKNSQKFVRNSLNAVASRTLSVEIEKGFILRRHKLSQDVARLVDGMKRNESYFSMLAASIIGDAVFYGSDSLLAMSKLHSLADKNASGLLATNLPAVERTRYKKFLSTITRASKRVY</sequence>